<evidence type="ECO:0000256" key="5">
    <source>
        <dbReference type="ARBA" id="ARBA00023242"/>
    </source>
</evidence>
<evidence type="ECO:0000256" key="3">
    <source>
        <dbReference type="ARBA" id="ARBA00023015"/>
    </source>
</evidence>
<dbReference type="OrthoDB" id="435275at2759"/>
<dbReference type="EMBL" id="JABCRI010000007">
    <property type="protein sequence ID" value="KAF8403240.1"/>
    <property type="molecule type" value="Genomic_DNA"/>
</dbReference>
<protein>
    <recommendedName>
        <fullName evidence="6">Enhancer of polycomb-like protein</fullName>
    </recommendedName>
</protein>
<sequence>MPMPSVGMRRSTRVCVPKMVGKDADGARVLRSGRRLWSDSREEKPGRSGDGDEWFRLLNNSGDAADVHGCKDNGWHEEAPELKIDIMDVDGEMELPNSVNRSPGEPMAEGSVVKMYGIVYHRKQKRRRLTPNTVDSLSNSEVRGSGDKMYGIPFVRKQRRKKQMTGSFPTEFPIRMGLVEGNTEVSSMERDESGDFVGQAMLAVVIESSCSSSCRFTCFLNSVLSYMMRARVRLSELSAFMCSKPITHVFSSQGIHFLPDLLGMDNWQNGISSSGICKIFGARQFIPLFSVNFSAVPRSFMYLYSSMFLRSTYNLDVSIIKWMDLHKTAPPWLTDSEKRLSCIPTVKDISGSRLVSSGNTSEKRSVVDPFVGAPKLAARSEPRRHNANFRNVRKRRSSMRAARIKSPLLGDLHTSSRALASDFISVRDDCIPFSSLVSNYEHKKLVQQSSPKNIKELKSTSVTLRQNMDSHCSANILVIESDKCYREEGVNVMLECSSSKEWFLAVKTQGSTKYIHRAHDVMRTCTSNRFTHAMIWTGENGWKLEFSNRRDWLIFKELHRECCDRNVRAAAVRIIPVPGVCEVSGYGNMTYVPFVRPDSYITVNENEVSRAMSKRTANYDMDHEDEEWLKKHNNEFNAENGLLEHLSAENFELMVDVFEKAFYCTPDDVSDEETTTNLCLNLGTREVVAAVYNYWLKKRKQKGLALVRVFQCHPPRRAQLIQKPFFRKRRSFKRQASQFERGKQQSSLQALWAEHDDLAEQKAILRVQEAKHSARKSVELAVRKRRRAQVLMENADLAAYKATLVLKIAEAATITESLDVATASFLG</sequence>
<dbReference type="GO" id="GO:0006357">
    <property type="term" value="P:regulation of transcription by RNA polymerase II"/>
    <property type="evidence" value="ECO:0007669"/>
    <property type="project" value="InterPro"/>
</dbReference>
<organism evidence="8 9">
    <name type="scientific">Tetracentron sinense</name>
    <name type="common">Spur-leaf</name>
    <dbReference type="NCBI Taxonomy" id="13715"/>
    <lineage>
        <taxon>Eukaryota</taxon>
        <taxon>Viridiplantae</taxon>
        <taxon>Streptophyta</taxon>
        <taxon>Embryophyta</taxon>
        <taxon>Tracheophyta</taxon>
        <taxon>Spermatophyta</taxon>
        <taxon>Magnoliopsida</taxon>
        <taxon>Trochodendrales</taxon>
        <taxon>Trochodendraceae</taxon>
        <taxon>Tetracentron</taxon>
    </lineage>
</organism>
<dbReference type="AlphaFoldDB" id="A0A834ZCL5"/>
<dbReference type="GO" id="GO:0005634">
    <property type="term" value="C:nucleus"/>
    <property type="evidence" value="ECO:0007669"/>
    <property type="project" value="UniProtKB-SubCell"/>
</dbReference>
<evidence type="ECO:0000256" key="4">
    <source>
        <dbReference type="ARBA" id="ARBA00023163"/>
    </source>
</evidence>
<evidence type="ECO:0000313" key="9">
    <source>
        <dbReference type="Proteomes" id="UP000655225"/>
    </source>
</evidence>
<evidence type="ECO:0000259" key="7">
    <source>
        <dbReference type="Pfam" id="PF10513"/>
    </source>
</evidence>
<dbReference type="OMA" id="LQCRRDC"/>
<comment type="subcellular location">
    <subcellularLocation>
        <location evidence="1 6">Nucleus</location>
    </subcellularLocation>
</comment>
<dbReference type="InterPro" id="IPR019542">
    <property type="entry name" value="Enhancer_polycomb-like_N"/>
</dbReference>
<keyword evidence="3 6" id="KW-0805">Transcription regulation</keyword>
<name>A0A834ZCL5_TETSI</name>
<keyword evidence="9" id="KW-1185">Reference proteome</keyword>
<proteinExistence type="inferred from homology"/>
<gene>
    <name evidence="8" type="ORF">HHK36_011341</name>
</gene>
<keyword evidence="4 6" id="KW-0804">Transcription</keyword>
<evidence type="ECO:0000256" key="1">
    <source>
        <dbReference type="ARBA" id="ARBA00004123"/>
    </source>
</evidence>
<evidence type="ECO:0000256" key="6">
    <source>
        <dbReference type="RuleBase" id="RU361124"/>
    </source>
</evidence>
<accession>A0A834ZCL5</accession>
<keyword evidence="5 6" id="KW-0539">Nucleus</keyword>
<dbReference type="GO" id="GO:0035267">
    <property type="term" value="C:NuA4 histone acetyltransferase complex"/>
    <property type="evidence" value="ECO:0007669"/>
    <property type="project" value="InterPro"/>
</dbReference>
<comment type="similarity">
    <text evidence="2 6">Belongs to the enhancer of polycomb family.</text>
</comment>
<comment type="caution">
    <text evidence="8">The sequence shown here is derived from an EMBL/GenBank/DDBJ whole genome shotgun (WGS) entry which is preliminary data.</text>
</comment>
<dbReference type="InterPro" id="IPR024943">
    <property type="entry name" value="Enhancer_polycomb"/>
</dbReference>
<dbReference type="PANTHER" id="PTHR14898">
    <property type="entry name" value="ENHANCER OF POLYCOMB"/>
    <property type="match status" value="1"/>
</dbReference>
<dbReference type="Pfam" id="PF10513">
    <property type="entry name" value="EPL1"/>
    <property type="match status" value="1"/>
</dbReference>
<feature type="domain" description="Enhancer of polycomb-like N-terminal" evidence="7">
    <location>
        <begin position="575"/>
        <end position="660"/>
    </location>
</feature>
<dbReference type="Proteomes" id="UP000655225">
    <property type="component" value="Unassembled WGS sequence"/>
</dbReference>
<reference evidence="8 9" key="1">
    <citation type="submission" date="2020-04" db="EMBL/GenBank/DDBJ databases">
        <title>Plant Genome Project.</title>
        <authorList>
            <person name="Zhang R.-G."/>
        </authorList>
    </citation>
    <scope>NUCLEOTIDE SEQUENCE [LARGE SCALE GENOMIC DNA]</scope>
    <source>
        <strain evidence="8">YNK0</strain>
        <tissue evidence="8">Leaf</tissue>
    </source>
</reference>
<evidence type="ECO:0000313" key="8">
    <source>
        <dbReference type="EMBL" id="KAF8403240.1"/>
    </source>
</evidence>
<evidence type="ECO:0000256" key="2">
    <source>
        <dbReference type="ARBA" id="ARBA00008035"/>
    </source>
</evidence>